<evidence type="ECO:0000313" key="3">
    <source>
        <dbReference type="Proteomes" id="UP000293638"/>
    </source>
</evidence>
<dbReference type="AlphaFoldDB" id="A0A4Q7NSH9"/>
<dbReference type="RefSeq" id="WP_130492594.1">
    <property type="nucleotide sequence ID" value="NZ_SGXD01000002.1"/>
</dbReference>
<dbReference type="Proteomes" id="UP000293638">
    <property type="component" value="Unassembled WGS sequence"/>
</dbReference>
<proteinExistence type="predicted"/>
<evidence type="ECO:0000313" key="2">
    <source>
        <dbReference type="EMBL" id="RZS90086.1"/>
    </source>
</evidence>
<feature type="compositionally biased region" description="Basic and acidic residues" evidence="1">
    <location>
        <begin position="1"/>
        <end position="13"/>
    </location>
</feature>
<evidence type="ECO:0000256" key="1">
    <source>
        <dbReference type="SAM" id="MobiDB-lite"/>
    </source>
</evidence>
<sequence length="65" mass="7595">MAELDDKDRKKLDTGQFALPEERKYPIPDESHARNALARVAQHGDEEQQREVREHVHERYPDVGS</sequence>
<dbReference type="Pfam" id="PF20223">
    <property type="entry name" value="DUF6582"/>
    <property type="match status" value="1"/>
</dbReference>
<dbReference type="OrthoDB" id="4870048at2"/>
<dbReference type="InterPro" id="IPR046489">
    <property type="entry name" value="DUF6582"/>
</dbReference>
<organism evidence="2 3">
    <name type="scientific">Motilibacter rhizosphaerae</name>
    <dbReference type="NCBI Taxonomy" id="598652"/>
    <lineage>
        <taxon>Bacteria</taxon>
        <taxon>Bacillati</taxon>
        <taxon>Actinomycetota</taxon>
        <taxon>Actinomycetes</taxon>
        <taxon>Motilibacterales</taxon>
        <taxon>Motilibacteraceae</taxon>
        <taxon>Motilibacter</taxon>
    </lineage>
</organism>
<comment type="caution">
    <text evidence="2">The sequence shown here is derived from an EMBL/GenBank/DDBJ whole genome shotgun (WGS) entry which is preliminary data.</text>
</comment>
<dbReference type="EMBL" id="SGXD01000002">
    <property type="protein sequence ID" value="RZS90086.1"/>
    <property type="molecule type" value="Genomic_DNA"/>
</dbReference>
<feature type="region of interest" description="Disordered" evidence="1">
    <location>
        <begin position="1"/>
        <end position="65"/>
    </location>
</feature>
<reference evidence="2 3" key="1">
    <citation type="submission" date="2019-02" db="EMBL/GenBank/DDBJ databases">
        <title>Genomic Encyclopedia of Type Strains, Phase IV (KMG-IV): sequencing the most valuable type-strain genomes for metagenomic binning, comparative biology and taxonomic classification.</title>
        <authorList>
            <person name="Goeker M."/>
        </authorList>
    </citation>
    <scope>NUCLEOTIDE SEQUENCE [LARGE SCALE GENOMIC DNA]</scope>
    <source>
        <strain evidence="2 3">DSM 45622</strain>
    </source>
</reference>
<feature type="compositionally biased region" description="Basic and acidic residues" evidence="1">
    <location>
        <begin position="20"/>
        <end position="33"/>
    </location>
</feature>
<name>A0A4Q7NSH9_9ACTN</name>
<protein>
    <submittedName>
        <fullName evidence="2">Uncharacterized protein</fullName>
    </submittedName>
</protein>
<keyword evidence="3" id="KW-1185">Reference proteome</keyword>
<feature type="compositionally biased region" description="Basic and acidic residues" evidence="1">
    <location>
        <begin position="42"/>
        <end position="65"/>
    </location>
</feature>
<accession>A0A4Q7NSH9</accession>
<gene>
    <name evidence="2" type="ORF">EV189_1869</name>
</gene>